<comment type="subcellular location">
    <subcellularLocation>
        <location evidence="1">Membrane</location>
        <topology evidence="1">Multi-pass membrane protein</topology>
    </subcellularLocation>
</comment>
<evidence type="ECO:0000256" key="4">
    <source>
        <dbReference type="ARBA" id="ARBA00023136"/>
    </source>
</evidence>
<dbReference type="Pfam" id="PF02361">
    <property type="entry name" value="CbiQ"/>
    <property type="match status" value="1"/>
</dbReference>
<feature type="transmembrane region" description="Helical" evidence="6">
    <location>
        <begin position="74"/>
        <end position="92"/>
    </location>
</feature>
<keyword evidence="4 6" id="KW-0472">Membrane</keyword>
<feature type="transmembrane region" description="Helical" evidence="6">
    <location>
        <begin position="24"/>
        <end position="42"/>
    </location>
</feature>
<dbReference type="eggNOG" id="COG0619">
    <property type="taxonomic scope" value="Bacteria"/>
</dbReference>
<dbReference type="KEGG" id="cgrn:4412665_01515"/>
<dbReference type="EMBL" id="LT906441">
    <property type="protein sequence ID" value="SNV37407.1"/>
    <property type="molecule type" value="Genomic_DNA"/>
</dbReference>
<keyword evidence="3 6" id="KW-1133">Transmembrane helix</keyword>
<dbReference type="PANTHER" id="PTHR33514">
    <property type="entry name" value="PROTEIN ABCI12, CHLOROPLASTIC"/>
    <property type="match status" value="1"/>
</dbReference>
<dbReference type="InterPro" id="IPR003339">
    <property type="entry name" value="ABC/ECF_trnsptr_transmembrane"/>
</dbReference>
<dbReference type="CDD" id="cd16914">
    <property type="entry name" value="EcfT"/>
    <property type="match status" value="1"/>
</dbReference>
<dbReference type="PANTHER" id="PTHR33514:SF13">
    <property type="entry name" value="PROTEIN ABCI12, CHLOROPLASTIC"/>
    <property type="match status" value="1"/>
</dbReference>
<proteinExistence type="predicted"/>
<feature type="transmembrane region" description="Helical" evidence="6">
    <location>
        <begin position="48"/>
        <end position="67"/>
    </location>
</feature>
<feature type="transmembrane region" description="Helical" evidence="6">
    <location>
        <begin position="98"/>
        <end position="115"/>
    </location>
</feature>
<evidence type="ECO:0000256" key="2">
    <source>
        <dbReference type="ARBA" id="ARBA00022692"/>
    </source>
</evidence>
<evidence type="ECO:0000256" key="1">
    <source>
        <dbReference type="ARBA" id="ARBA00004141"/>
    </source>
</evidence>
<evidence type="ECO:0000313" key="7">
    <source>
        <dbReference type="EMBL" id="SNV37407.1"/>
    </source>
</evidence>
<feature type="region of interest" description="Disordered" evidence="5">
    <location>
        <begin position="206"/>
        <end position="228"/>
    </location>
</feature>
<dbReference type="AlphaFoldDB" id="A0A239WSG4"/>
<feature type="compositionally biased region" description="Basic and acidic residues" evidence="5">
    <location>
        <begin position="212"/>
        <end position="221"/>
    </location>
</feature>
<feature type="transmembrane region" description="Helical" evidence="6">
    <location>
        <begin position="145"/>
        <end position="166"/>
    </location>
</feature>
<keyword evidence="2 6" id="KW-0812">Transmembrane</keyword>
<organism evidence="7 8">
    <name type="scientific">Cutibacterium granulosum</name>
    <dbReference type="NCBI Taxonomy" id="33011"/>
    <lineage>
        <taxon>Bacteria</taxon>
        <taxon>Bacillati</taxon>
        <taxon>Actinomycetota</taxon>
        <taxon>Actinomycetes</taxon>
        <taxon>Propionibacteriales</taxon>
        <taxon>Propionibacteriaceae</taxon>
        <taxon>Cutibacterium</taxon>
    </lineage>
</organism>
<accession>A0A239WSG4</accession>
<evidence type="ECO:0000256" key="3">
    <source>
        <dbReference type="ARBA" id="ARBA00022989"/>
    </source>
</evidence>
<gene>
    <name evidence="7" type="primary">bioN</name>
    <name evidence="7" type="ORF">SAMEA4412665_01515</name>
</gene>
<evidence type="ECO:0000256" key="5">
    <source>
        <dbReference type="SAM" id="MobiDB-lite"/>
    </source>
</evidence>
<dbReference type="Proteomes" id="UP000215332">
    <property type="component" value="Chromosome 1"/>
</dbReference>
<evidence type="ECO:0000313" key="8">
    <source>
        <dbReference type="Proteomes" id="UP000215332"/>
    </source>
</evidence>
<evidence type="ECO:0000256" key="6">
    <source>
        <dbReference type="SAM" id="Phobius"/>
    </source>
</evidence>
<name>A0A239WSG4_9ACTN</name>
<protein>
    <submittedName>
        <fullName evidence="7">Energy-coupling factor transporter transmembrane protein BioN</fullName>
    </submittedName>
</protein>
<dbReference type="GO" id="GO:0005886">
    <property type="term" value="C:plasma membrane"/>
    <property type="evidence" value="ECO:0007669"/>
    <property type="project" value="UniProtKB-ARBA"/>
</dbReference>
<sequence length="228" mass="25092">MNRLGHGGDYLGSYRPGNSAAHRMPLWAKYLVVLLVGVVPFIWRRWWLSIGCAMLAVVIILVVARLPSRAALRLGPALWAMNALILVYHVFLTTWQNGVAYVGAIMAAIYTARMLTCTTDPGRIMDATAAVARPFRLLGAKPEKFALTMAIMWTTIPYLLSSFVTVKDAARARGLEKQTWRFLIPFVVGAVGHALELGEALQARGLGEDEQERVPRARTEATAEAVSE</sequence>
<reference evidence="7 8" key="1">
    <citation type="submission" date="2017-06" db="EMBL/GenBank/DDBJ databases">
        <authorList>
            <consortium name="Pathogen Informatics"/>
        </authorList>
    </citation>
    <scope>NUCLEOTIDE SEQUENCE [LARGE SCALE GENOMIC DNA]</scope>
    <source>
        <strain evidence="7 8">NCTC11865</strain>
    </source>
</reference>